<accession>A0A1V9EFQ1</accession>
<gene>
    <name evidence="1" type="ORF">A4H97_10505</name>
</gene>
<protein>
    <submittedName>
        <fullName evidence="1">Uncharacterized protein</fullName>
    </submittedName>
</protein>
<name>A0A1V9EFQ1_9BACT</name>
<dbReference type="AlphaFoldDB" id="A0A1V9EFQ1"/>
<reference evidence="2" key="1">
    <citation type="submission" date="2016-04" db="EMBL/GenBank/DDBJ databases">
        <authorList>
            <person name="Chen L."/>
            <person name="Zhuang W."/>
            <person name="Wang G."/>
        </authorList>
    </citation>
    <scope>NUCLEOTIDE SEQUENCE [LARGE SCALE GENOMIC DNA]</scope>
    <source>
        <strain evidence="2">17621</strain>
    </source>
</reference>
<proteinExistence type="predicted"/>
<dbReference type="EMBL" id="LVXG01000034">
    <property type="protein sequence ID" value="OQP44784.1"/>
    <property type="molecule type" value="Genomic_DNA"/>
</dbReference>
<keyword evidence="2" id="KW-1185">Reference proteome</keyword>
<dbReference type="Proteomes" id="UP000192610">
    <property type="component" value="Unassembled WGS sequence"/>
</dbReference>
<organism evidence="1 2">
    <name type="scientific">Niastella yeongjuensis</name>
    <dbReference type="NCBI Taxonomy" id="354355"/>
    <lineage>
        <taxon>Bacteria</taxon>
        <taxon>Pseudomonadati</taxon>
        <taxon>Bacteroidota</taxon>
        <taxon>Chitinophagia</taxon>
        <taxon>Chitinophagales</taxon>
        <taxon>Chitinophagaceae</taxon>
        <taxon>Niastella</taxon>
    </lineage>
</organism>
<dbReference type="RefSeq" id="WP_081202837.1">
    <property type="nucleotide sequence ID" value="NZ_FOCZ01000016.1"/>
</dbReference>
<evidence type="ECO:0000313" key="1">
    <source>
        <dbReference type="EMBL" id="OQP44784.1"/>
    </source>
</evidence>
<sequence length="135" mass="16032">MTYNINLVLQISSGEHPDPKPYGHLYDYFTILTTAADVEEERNTIAKIDEILQLETLEEKWNFAEHEFLGNIIDDNYKYYCWLDAQQYTPRLVLNYATGELYLVYVLDSFNPRFKIEKGNLLEMLSDWEKYLSSR</sequence>
<dbReference type="STRING" id="354355.SAMN05660816_05999"/>
<evidence type="ECO:0000313" key="2">
    <source>
        <dbReference type="Proteomes" id="UP000192610"/>
    </source>
</evidence>
<comment type="caution">
    <text evidence="1">The sequence shown here is derived from an EMBL/GenBank/DDBJ whole genome shotgun (WGS) entry which is preliminary data.</text>
</comment>